<sequence length="78" mass="8141">MAVGDLGFVRESLVGQGQWSSLLAVKLAARADGEEKADKAAMFFKLAMQAQRQAAQAFATAAALNKLVDADSVTLVDG</sequence>
<dbReference type="Proteomes" id="UP000199169">
    <property type="component" value="Unassembled WGS sequence"/>
</dbReference>
<proteinExistence type="predicted"/>
<keyword evidence="2" id="KW-1185">Reference proteome</keyword>
<dbReference type="EMBL" id="FLQX01000111">
    <property type="protein sequence ID" value="SBT06753.1"/>
    <property type="molecule type" value="Genomic_DNA"/>
</dbReference>
<protein>
    <submittedName>
        <fullName evidence="1">Uncharacterized protein</fullName>
    </submittedName>
</protein>
<dbReference type="RefSeq" id="WP_186407318.1">
    <property type="nucleotide sequence ID" value="NZ_FLQX01000111.1"/>
</dbReference>
<name>A0A1A8XS35_9PROT</name>
<dbReference type="AlphaFoldDB" id="A0A1A8XS35"/>
<organism evidence="1 2">
    <name type="scientific">Candidatus Accumulibacter aalborgensis</name>
    <dbReference type="NCBI Taxonomy" id="1860102"/>
    <lineage>
        <taxon>Bacteria</taxon>
        <taxon>Pseudomonadati</taxon>
        <taxon>Pseudomonadota</taxon>
        <taxon>Betaproteobacteria</taxon>
        <taxon>Candidatus Accumulibacter</taxon>
    </lineage>
</organism>
<reference evidence="2" key="1">
    <citation type="submission" date="2016-06" db="EMBL/GenBank/DDBJ databases">
        <authorList>
            <person name="McIlroy S.J."/>
            <person name="Karst S.M."/>
            <person name="Albertsen M."/>
        </authorList>
    </citation>
    <scope>NUCLEOTIDE SEQUENCE [LARGE SCALE GENOMIC DNA]</scope>
</reference>
<gene>
    <name evidence="1" type="ORF">ACCAA_350125</name>
</gene>
<accession>A0A1A8XS35</accession>
<evidence type="ECO:0000313" key="2">
    <source>
        <dbReference type="Proteomes" id="UP000199169"/>
    </source>
</evidence>
<evidence type="ECO:0000313" key="1">
    <source>
        <dbReference type="EMBL" id="SBT06753.1"/>
    </source>
</evidence>